<proteinExistence type="predicted"/>
<keyword evidence="2" id="KW-1185">Reference proteome</keyword>
<dbReference type="GeneID" id="35441903"/>
<sequence>MVASEVLGTPMYLTRCASVMAKVTEQLDIGDDCWWVISRRGQDYVLPSPIRFFIDFNNMITEAMLRSMKLAPRINTKVKAKDEITLFYGGDYFGKNNVECRCFTCRTIKGKAPSQSSSRSGSKKH</sequence>
<evidence type="ECO:0008006" key="3">
    <source>
        <dbReference type="Google" id="ProtNLM"/>
    </source>
</evidence>
<evidence type="ECO:0000313" key="2">
    <source>
        <dbReference type="Proteomes" id="UP000242254"/>
    </source>
</evidence>
<dbReference type="RefSeq" id="XP_023465926.1">
    <property type="nucleotide sequence ID" value="XM_023610913.1"/>
</dbReference>
<name>A0A2G4STV5_RHIZD</name>
<dbReference type="EMBL" id="KZ303850">
    <property type="protein sequence ID" value="PHZ12218.1"/>
    <property type="molecule type" value="Genomic_DNA"/>
</dbReference>
<dbReference type="InterPro" id="IPR046341">
    <property type="entry name" value="SET_dom_sf"/>
</dbReference>
<dbReference type="Gene3D" id="2.170.270.10">
    <property type="entry name" value="SET domain"/>
    <property type="match status" value="1"/>
</dbReference>
<dbReference type="STRING" id="1340429.A0A2G4STV5"/>
<organism evidence="1 2">
    <name type="scientific">Rhizopus microsporus ATCC 52813</name>
    <dbReference type="NCBI Taxonomy" id="1340429"/>
    <lineage>
        <taxon>Eukaryota</taxon>
        <taxon>Fungi</taxon>
        <taxon>Fungi incertae sedis</taxon>
        <taxon>Mucoromycota</taxon>
        <taxon>Mucoromycotina</taxon>
        <taxon>Mucoromycetes</taxon>
        <taxon>Mucorales</taxon>
        <taxon>Mucorineae</taxon>
        <taxon>Rhizopodaceae</taxon>
        <taxon>Rhizopus</taxon>
    </lineage>
</organism>
<reference evidence="1 2" key="1">
    <citation type="journal article" date="2016" name="Proc. Natl. Acad. Sci. U.S.A.">
        <title>Lipid metabolic changes in an early divergent fungus govern the establishment of a mutualistic symbiosis with endobacteria.</title>
        <authorList>
            <person name="Lastovetsky O.A."/>
            <person name="Gaspar M.L."/>
            <person name="Mondo S.J."/>
            <person name="LaButti K.M."/>
            <person name="Sandor L."/>
            <person name="Grigoriev I.V."/>
            <person name="Henry S.A."/>
            <person name="Pawlowska T.E."/>
        </authorList>
    </citation>
    <scope>NUCLEOTIDE SEQUENCE [LARGE SCALE GENOMIC DNA]</scope>
    <source>
        <strain evidence="1 2">ATCC 52813</strain>
    </source>
</reference>
<accession>A0A2G4STV5</accession>
<protein>
    <recommendedName>
        <fullName evidence="3">SET domain-containing protein</fullName>
    </recommendedName>
</protein>
<evidence type="ECO:0000313" key="1">
    <source>
        <dbReference type="EMBL" id="PHZ12218.1"/>
    </source>
</evidence>
<dbReference type="Proteomes" id="UP000242254">
    <property type="component" value="Unassembled WGS sequence"/>
</dbReference>
<gene>
    <name evidence="1" type="ORF">RHIMIDRAFT_251990</name>
</gene>
<dbReference type="AlphaFoldDB" id="A0A2G4STV5"/>